<keyword evidence="1" id="KW-0812">Transmembrane</keyword>
<name>A0A3Q3LFD8_9TELE</name>
<feature type="domain" description="Ig-like" evidence="3">
    <location>
        <begin position="31"/>
        <end position="99"/>
    </location>
</feature>
<dbReference type="GeneTree" id="ENSGT00940000169291"/>
<keyword evidence="1" id="KW-1133">Transmembrane helix</keyword>
<evidence type="ECO:0000259" key="3">
    <source>
        <dbReference type="PROSITE" id="PS50835"/>
    </source>
</evidence>
<sequence length="629" mass="70692">MILAEAAYVFMSFILYISGAQGKQKSVCSLKGSSVDLPCSAEHPTSNFKWYTVHYSGSKHVQNELSADGNHMKYNISEKSNFTLTINDLRDNDTKNYCCSNNRDNPLKCWEHATNLQVTDLQVKVIPTIEGHTLTLMCSTSCRLTENTAAYTWYKNREFIYSDWSPWYQELVSSEEAATYSCAIKGYEDLRAPEVSVDSVTPACFSVTYAKGRMCSSKQMSVDQPCSITYPRVVHVQRTPAEQDHVRLTCNTSCPLTDPESLRWDKNSPLHNQNMKPILVQRTSADTFSCAVEGNTDLRSAQVCVEGRNCWSINYVSRRICALLRSSVNISSEYSHPDYDNQPKSGVWYKVKVGAKQKNEELPVTAGHVTFHDKMKNHTILTLQNLKKRDTAEYRFRILSDNTEQKQPDLPGVTLIVTGLTVKVTPSAGVTEGQTVTLTCSTSCPLTDNTYYIWYLNRRPVTLQLSQNKHLVLDPVSSQHAGNYSCAVKTHNITSSEKVLTVQSKSENWAKAVAGVVVVLLVLICITVFLWIRRKRTSSQSPRTKTADKVEQLNHGPLYEEVSAQSADHSDLHYTKIHFVQDHNDALYSTVQPHQPQEQDYEPYAVVNIRPKITPDCASLTITTDSGST</sequence>
<dbReference type="PANTHER" id="PTHR46013:SF4">
    <property type="entry name" value="B-CELL RECEPTOR CD22-RELATED"/>
    <property type="match status" value="1"/>
</dbReference>
<evidence type="ECO:0000313" key="5">
    <source>
        <dbReference type="Proteomes" id="UP000261640"/>
    </source>
</evidence>
<evidence type="ECO:0000256" key="2">
    <source>
        <dbReference type="SAM" id="SignalP"/>
    </source>
</evidence>
<dbReference type="Ensembl" id="ENSMAMT00000008735.2">
    <property type="protein sequence ID" value="ENSMAMP00000008511.1"/>
    <property type="gene ID" value="ENSMAMG00000005776.2"/>
</dbReference>
<dbReference type="SMART" id="SM00409">
    <property type="entry name" value="IG"/>
    <property type="match status" value="4"/>
</dbReference>
<dbReference type="Proteomes" id="UP000261640">
    <property type="component" value="Unplaced"/>
</dbReference>
<dbReference type="AlphaFoldDB" id="A0A3Q3LFD8"/>
<organism evidence="4 5">
    <name type="scientific">Mastacembelus armatus</name>
    <name type="common">zig-zag eel</name>
    <dbReference type="NCBI Taxonomy" id="205130"/>
    <lineage>
        <taxon>Eukaryota</taxon>
        <taxon>Metazoa</taxon>
        <taxon>Chordata</taxon>
        <taxon>Craniata</taxon>
        <taxon>Vertebrata</taxon>
        <taxon>Euteleostomi</taxon>
        <taxon>Actinopterygii</taxon>
        <taxon>Neopterygii</taxon>
        <taxon>Teleostei</taxon>
        <taxon>Neoteleostei</taxon>
        <taxon>Acanthomorphata</taxon>
        <taxon>Anabantaria</taxon>
        <taxon>Synbranchiformes</taxon>
        <taxon>Mastacembelidae</taxon>
        <taxon>Mastacembelus</taxon>
    </lineage>
</organism>
<dbReference type="PROSITE" id="PS50835">
    <property type="entry name" value="IG_LIKE"/>
    <property type="match status" value="4"/>
</dbReference>
<dbReference type="STRING" id="205130.ENSMAMP00000008511"/>
<dbReference type="PANTHER" id="PTHR46013">
    <property type="entry name" value="VASCULAR CELL ADHESION MOLECULE 1"/>
    <property type="match status" value="1"/>
</dbReference>
<dbReference type="InterPro" id="IPR036179">
    <property type="entry name" value="Ig-like_dom_sf"/>
</dbReference>
<evidence type="ECO:0000256" key="1">
    <source>
        <dbReference type="SAM" id="Phobius"/>
    </source>
</evidence>
<dbReference type="SUPFAM" id="SSF48726">
    <property type="entry name" value="Immunoglobulin"/>
    <property type="match status" value="3"/>
</dbReference>
<feature type="domain" description="Ig-like" evidence="3">
    <location>
        <begin position="130"/>
        <end position="198"/>
    </location>
</feature>
<feature type="domain" description="Ig-like" evidence="3">
    <location>
        <begin position="231"/>
        <end position="306"/>
    </location>
</feature>
<feature type="signal peptide" evidence="2">
    <location>
        <begin position="1"/>
        <end position="22"/>
    </location>
</feature>
<dbReference type="InParanoid" id="A0A3Q3LFD8"/>
<accession>A0A3Q3LFD8</accession>
<dbReference type="Gene3D" id="2.60.40.10">
    <property type="entry name" value="Immunoglobulins"/>
    <property type="match status" value="4"/>
</dbReference>
<keyword evidence="5" id="KW-1185">Reference proteome</keyword>
<dbReference type="InterPro" id="IPR003599">
    <property type="entry name" value="Ig_sub"/>
</dbReference>
<keyword evidence="2" id="KW-0732">Signal</keyword>
<reference evidence="4" key="1">
    <citation type="submission" date="2025-08" db="UniProtKB">
        <authorList>
            <consortium name="Ensembl"/>
        </authorList>
    </citation>
    <scope>IDENTIFICATION</scope>
</reference>
<reference evidence="4" key="2">
    <citation type="submission" date="2025-09" db="UniProtKB">
        <authorList>
            <consortium name="Ensembl"/>
        </authorList>
    </citation>
    <scope>IDENTIFICATION</scope>
</reference>
<protein>
    <submittedName>
        <fullName evidence="4">Uncharacterized LOC113128677</fullName>
    </submittedName>
</protein>
<feature type="chain" id="PRO_5018617758" evidence="2">
    <location>
        <begin position="23"/>
        <end position="629"/>
    </location>
</feature>
<feature type="transmembrane region" description="Helical" evidence="1">
    <location>
        <begin position="509"/>
        <end position="532"/>
    </location>
</feature>
<keyword evidence="1" id="KW-0472">Membrane</keyword>
<evidence type="ECO:0000313" key="4">
    <source>
        <dbReference type="Ensembl" id="ENSMAMP00000008511.1"/>
    </source>
</evidence>
<dbReference type="InterPro" id="IPR007110">
    <property type="entry name" value="Ig-like_dom"/>
</dbReference>
<dbReference type="InterPro" id="IPR013783">
    <property type="entry name" value="Ig-like_fold"/>
</dbReference>
<proteinExistence type="predicted"/>
<dbReference type="Pfam" id="PF13895">
    <property type="entry name" value="Ig_2"/>
    <property type="match status" value="1"/>
</dbReference>
<feature type="domain" description="Ig-like" evidence="3">
    <location>
        <begin position="411"/>
        <end position="501"/>
    </location>
</feature>